<dbReference type="PANTHER" id="PTHR35317">
    <property type="entry name" value="OS04G0629600 PROTEIN"/>
    <property type="match status" value="1"/>
</dbReference>
<dbReference type="Pfam" id="PF14223">
    <property type="entry name" value="Retrotran_gag_2"/>
    <property type="match status" value="1"/>
</dbReference>
<gene>
    <name evidence="2" type="ORF">CRG98_020946</name>
</gene>
<keyword evidence="3" id="KW-1185">Reference proteome</keyword>
<protein>
    <recommendedName>
        <fullName evidence="1">Retrovirus-related Pol polyprotein from transposon TNT 1-94-like beta-barrel domain-containing protein</fullName>
    </recommendedName>
</protein>
<dbReference type="PANTHER" id="PTHR35317:SF24">
    <property type="entry name" value="RETROVIRUS-RELATED POL POLYPROTEIN FROM TRANSPOSON TNT 1-94"/>
    <property type="match status" value="1"/>
</dbReference>
<dbReference type="InterPro" id="IPR054722">
    <property type="entry name" value="PolX-like_BBD"/>
</dbReference>
<evidence type="ECO:0000313" key="3">
    <source>
        <dbReference type="Proteomes" id="UP000233551"/>
    </source>
</evidence>
<name>A0A2I0JS27_PUNGR</name>
<feature type="domain" description="Retrovirus-related Pol polyprotein from transposon TNT 1-94-like beta-barrel" evidence="1">
    <location>
        <begin position="193"/>
        <end position="272"/>
    </location>
</feature>
<dbReference type="EMBL" id="PGOL01001353">
    <property type="protein sequence ID" value="PKI58680.1"/>
    <property type="molecule type" value="Genomic_DNA"/>
</dbReference>
<evidence type="ECO:0000313" key="2">
    <source>
        <dbReference type="EMBL" id="PKI58680.1"/>
    </source>
</evidence>
<accession>A0A2I0JS27</accession>
<dbReference type="Pfam" id="PF22936">
    <property type="entry name" value="Pol_BBD"/>
    <property type="match status" value="1"/>
</dbReference>
<evidence type="ECO:0000259" key="1">
    <source>
        <dbReference type="Pfam" id="PF22936"/>
    </source>
</evidence>
<dbReference type="Proteomes" id="UP000233551">
    <property type="component" value="Unassembled WGS sequence"/>
</dbReference>
<proteinExistence type="predicted"/>
<comment type="caution">
    <text evidence="2">The sequence shown here is derived from an EMBL/GenBank/DDBJ whole genome shotgun (WGS) entry which is preliminary data.</text>
</comment>
<dbReference type="AlphaFoldDB" id="A0A2I0JS27"/>
<reference evidence="2 3" key="1">
    <citation type="submission" date="2017-11" db="EMBL/GenBank/DDBJ databases">
        <title>De-novo sequencing of pomegranate (Punica granatum L.) genome.</title>
        <authorList>
            <person name="Akparov Z."/>
            <person name="Amiraslanov A."/>
            <person name="Hajiyeva S."/>
            <person name="Abbasov M."/>
            <person name="Kaur K."/>
            <person name="Hamwieh A."/>
            <person name="Solovyev V."/>
            <person name="Salamov A."/>
            <person name="Braich B."/>
            <person name="Kosarev P."/>
            <person name="Mahmoud A."/>
            <person name="Hajiyev E."/>
            <person name="Babayeva S."/>
            <person name="Izzatullayeva V."/>
            <person name="Mammadov A."/>
            <person name="Mammadov A."/>
            <person name="Sharifova S."/>
            <person name="Ojaghi J."/>
            <person name="Eynullazada K."/>
            <person name="Bayramov B."/>
            <person name="Abdulazimova A."/>
            <person name="Shahmuradov I."/>
        </authorList>
    </citation>
    <scope>NUCLEOTIDE SEQUENCE [LARGE SCALE GENOMIC DNA]</scope>
    <source>
        <strain evidence="3">cv. AG2017</strain>
        <tissue evidence="2">Leaf</tissue>
    </source>
</reference>
<organism evidence="2 3">
    <name type="scientific">Punica granatum</name>
    <name type="common">Pomegranate</name>
    <dbReference type="NCBI Taxonomy" id="22663"/>
    <lineage>
        <taxon>Eukaryota</taxon>
        <taxon>Viridiplantae</taxon>
        <taxon>Streptophyta</taxon>
        <taxon>Embryophyta</taxon>
        <taxon>Tracheophyta</taxon>
        <taxon>Spermatophyta</taxon>
        <taxon>Magnoliopsida</taxon>
        <taxon>eudicotyledons</taxon>
        <taxon>Gunneridae</taxon>
        <taxon>Pentapetalae</taxon>
        <taxon>rosids</taxon>
        <taxon>malvids</taxon>
        <taxon>Myrtales</taxon>
        <taxon>Lythraceae</taxon>
        <taxon>Punica</taxon>
    </lineage>
</organism>
<sequence>MKMKALMDGADLWDAGLEDYKIAPLPTNPTLNQIKFHKEGVTRKTKAKSCLYFVVSPAIFTRIMRLDYAKAIWDYLKEEYEGDERIRGIKVLNLLREFEQQRMQEGQEVMDYVDKLVRIANKVRIMESNISDERLVQKILVLELEKFEATIASLENTRELSDLKLFEVLGASQAQEQRRILRKEEPVEVKDGWLVDSECTNHMISNETLFRTLDKSVKSRVMIGNGEFIAVEGKGDVMLEGPACTKLISGVLLVPEIDQKLLSVGQLVEKDYKVLFEKGQCVIGDAKEHVLFQIPMREKCFSFNP</sequence>